<evidence type="ECO:0000256" key="2">
    <source>
        <dbReference type="ARBA" id="ARBA00022737"/>
    </source>
</evidence>
<dbReference type="Pfam" id="PF01344">
    <property type="entry name" value="Kelch_1"/>
    <property type="match status" value="2"/>
</dbReference>
<dbReference type="Gene3D" id="2.120.10.80">
    <property type="entry name" value="Kelch-type beta propeller"/>
    <property type="match status" value="1"/>
</dbReference>
<feature type="domain" description="F-box" evidence="3">
    <location>
        <begin position="46"/>
        <end position="86"/>
    </location>
</feature>
<dbReference type="SMART" id="SM00612">
    <property type="entry name" value="Kelch"/>
    <property type="match status" value="2"/>
</dbReference>
<evidence type="ECO:0000313" key="4">
    <source>
        <dbReference type="EMBL" id="CAI9781784.1"/>
    </source>
</evidence>
<keyword evidence="5" id="KW-1185">Reference proteome</keyword>
<gene>
    <name evidence="4" type="ORF">FPE_LOCUS29214</name>
</gene>
<reference evidence="4" key="1">
    <citation type="submission" date="2023-05" db="EMBL/GenBank/DDBJ databases">
        <authorList>
            <person name="Huff M."/>
        </authorList>
    </citation>
    <scope>NUCLEOTIDE SEQUENCE</scope>
</reference>
<evidence type="ECO:0000259" key="3">
    <source>
        <dbReference type="SMART" id="SM00256"/>
    </source>
</evidence>
<sequence>MGARLSLNDQKASPSEIIEVSRVETCKRQRTSSSFWDENPRLFPGLPDEISIQILARLPRIWHLKAKQVSRSWKAAIMSGEIYRLRKEHGITEEWLYILTRVRNFKHMWYALDPVSRIWQRLPPMPNLATEDGSRIADAVKGWLGLKDLWQNLYCGCSICAVNGCLYVLGGFSKLKAMRSVWRYDPRDNSWSEMAPMCTGRAYCKISVLNNKLYVVGGLTMDLVGVRLIPLQCAEVFDPCSGTWTEIPSMPFSKARALPTPFPSELLKPVVTGMTSYRGKLYVRQGLYCRPLIDAGGEVYDPESNSWVDMPIGMAEGWPVRQSGAKLSFIVNEELYALNPSNSVDNARIKVYDHQEDAWKAIEGGLPNRSLTDSMSPYLFEGFLGKLHVITKDVNHNISVMQADTLKRLASSPSPSSDSSEELSEAVTRSPERTWKVIATIQAKRDELDSCLILRY</sequence>
<dbReference type="InterPro" id="IPR015915">
    <property type="entry name" value="Kelch-typ_b-propeller"/>
</dbReference>
<dbReference type="SMART" id="SM00256">
    <property type="entry name" value="FBOX"/>
    <property type="match status" value="1"/>
</dbReference>
<dbReference type="InterPro" id="IPR001810">
    <property type="entry name" value="F-box_dom"/>
</dbReference>
<dbReference type="PANTHER" id="PTHR46344:SF27">
    <property type="entry name" value="KELCH REPEAT SUPERFAMILY PROTEIN"/>
    <property type="match status" value="1"/>
</dbReference>
<protein>
    <recommendedName>
        <fullName evidence="3">F-box domain-containing protein</fullName>
    </recommendedName>
</protein>
<dbReference type="InterPro" id="IPR006652">
    <property type="entry name" value="Kelch_1"/>
</dbReference>
<accession>A0AAD2A526</accession>
<dbReference type="InterPro" id="IPR036047">
    <property type="entry name" value="F-box-like_dom_sf"/>
</dbReference>
<dbReference type="SUPFAM" id="SSF81383">
    <property type="entry name" value="F-box domain"/>
    <property type="match status" value="1"/>
</dbReference>
<proteinExistence type="predicted"/>
<dbReference type="AlphaFoldDB" id="A0AAD2A526"/>
<organism evidence="4 5">
    <name type="scientific">Fraxinus pennsylvanica</name>
    <dbReference type="NCBI Taxonomy" id="56036"/>
    <lineage>
        <taxon>Eukaryota</taxon>
        <taxon>Viridiplantae</taxon>
        <taxon>Streptophyta</taxon>
        <taxon>Embryophyta</taxon>
        <taxon>Tracheophyta</taxon>
        <taxon>Spermatophyta</taxon>
        <taxon>Magnoliopsida</taxon>
        <taxon>eudicotyledons</taxon>
        <taxon>Gunneridae</taxon>
        <taxon>Pentapetalae</taxon>
        <taxon>asterids</taxon>
        <taxon>lamiids</taxon>
        <taxon>Lamiales</taxon>
        <taxon>Oleaceae</taxon>
        <taxon>Oleeae</taxon>
        <taxon>Fraxinus</taxon>
    </lineage>
</organism>
<keyword evidence="1" id="KW-0880">Kelch repeat</keyword>
<dbReference type="Gene3D" id="1.20.1280.50">
    <property type="match status" value="1"/>
</dbReference>
<name>A0AAD2A526_9LAMI</name>
<dbReference type="PANTHER" id="PTHR46344">
    <property type="entry name" value="OS02G0202900 PROTEIN"/>
    <property type="match status" value="1"/>
</dbReference>
<dbReference type="EMBL" id="OU503053">
    <property type="protein sequence ID" value="CAI9781784.1"/>
    <property type="molecule type" value="Genomic_DNA"/>
</dbReference>
<evidence type="ECO:0000256" key="1">
    <source>
        <dbReference type="ARBA" id="ARBA00022441"/>
    </source>
</evidence>
<dbReference type="Proteomes" id="UP000834106">
    <property type="component" value="Chromosome 18"/>
</dbReference>
<dbReference type="CDD" id="cd22152">
    <property type="entry name" value="F-box_AtAFR-like"/>
    <property type="match status" value="1"/>
</dbReference>
<dbReference type="SUPFAM" id="SSF117281">
    <property type="entry name" value="Kelch motif"/>
    <property type="match status" value="1"/>
</dbReference>
<evidence type="ECO:0000313" key="5">
    <source>
        <dbReference type="Proteomes" id="UP000834106"/>
    </source>
</evidence>
<keyword evidence="2" id="KW-0677">Repeat</keyword>
<dbReference type="Pfam" id="PF12937">
    <property type="entry name" value="F-box-like"/>
    <property type="match status" value="1"/>
</dbReference>